<keyword evidence="5" id="KW-1185">Reference proteome</keyword>
<dbReference type="SUPFAM" id="SSF48208">
    <property type="entry name" value="Six-hairpin glycosidases"/>
    <property type="match status" value="1"/>
</dbReference>
<dbReference type="GO" id="GO:0016787">
    <property type="term" value="F:hydrolase activity"/>
    <property type="evidence" value="ECO:0007669"/>
    <property type="project" value="UniProtKB-KW"/>
</dbReference>
<dbReference type="InterPro" id="IPR054363">
    <property type="entry name" value="GH95_cat"/>
</dbReference>
<dbReference type="Proteomes" id="UP000647133">
    <property type="component" value="Unassembled WGS sequence"/>
</dbReference>
<dbReference type="InterPro" id="IPR008928">
    <property type="entry name" value="6-hairpin_glycosidase_sf"/>
</dbReference>
<evidence type="ECO:0000259" key="1">
    <source>
        <dbReference type="Pfam" id="PF14498"/>
    </source>
</evidence>
<feature type="domain" description="Alpha fucosidase A-like C-terminal" evidence="2">
    <location>
        <begin position="728"/>
        <end position="827"/>
    </location>
</feature>
<dbReference type="Pfam" id="PF21307">
    <property type="entry name" value="Glyco_hydro_95_C"/>
    <property type="match status" value="1"/>
</dbReference>
<dbReference type="InterPro" id="IPR049053">
    <property type="entry name" value="AFCA-like_C"/>
</dbReference>
<name>A0ABR9ALQ1_9BACT</name>
<evidence type="ECO:0000313" key="4">
    <source>
        <dbReference type="EMBL" id="MBD8489474.1"/>
    </source>
</evidence>
<sequence>MGFPILDPIKIKSTLKTSTIKLAIFTAIILCQANLSIAQNQAEHLLFKAPAKSYIESLPVGTGQIGGMVFGNPNKERIVINDKSLWSGGVQEADRENAHQYLEQIQQLLLEGSNQAAEKLLSQHFVSAGDGSGHGNGANVAYGSYQTLGDLWIMWSDTLKAFENYSRVLDLSKAKASTTWTRGGKTFTEEVMASIADNVIVVKLSASQSKSINIKIGLDRKENASTKSVGDKSLLLEGQLPNGDKEGMRFSSQVIIINKGGSSEAVDNQIKVKDADECMIILTTSTDYLIGDPAKRGKDPTLSVREHLDALDIAKIEARQLQSYQEYYNRNIFELITKQNNINLSTPERLQRYAQGERDSQLPVLYYNFGRYLLISSSQPGQLPANLQGIWATEYQAPWNGDYHLDINVQMNYWPAEPVGLGDLTEPLHHFTANLVKNGEKSAKAYYDASGWVAHVISNPWYFTSPGEGASWGSTMSGGAWLTEHIWEHFSYSRDTVFLKQYYPVLKGASEFLSSILIEEPEHNYLVTAPSNSPENTYVKPNGYRGHTVMGPTMDMQICREVFGNTIEAAQILGVDQKFAEQLSEVRGRLAPNQIGVKGDLNEWLHDWDDADPHHRHVSHLYGLHPYDEITPWGTPDLAKAVKETLIQRGDDGTGWSRAWKINFWARLGDGDHALLLLKKLLQPAGGDGKKIVMSNGGTYPNLFCAHPPFQIDGNFGGTAGIVEMLFQSHGDEEVMRFLPALPSDESWQKGRVAGMKARGGFSVDFEWERGRLQSATITSEKGGNASVLLPPQMTVYDHQGKLISKNSSMEDQVVSFETVTGETYRLQ</sequence>
<dbReference type="PANTHER" id="PTHR31084:SF0">
    <property type="entry name" value="ALPHA-L-FUCOSIDASE 2"/>
    <property type="match status" value="1"/>
</dbReference>
<dbReference type="InterPro" id="IPR016518">
    <property type="entry name" value="Alpha-L-fucosidase"/>
</dbReference>
<dbReference type="Gene3D" id="1.50.10.10">
    <property type="match status" value="1"/>
</dbReference>
<dbReference type="EMBL" id="JACYTQ010000003">
    <property type="protein sequence ID" value="MBD8489474.1"/>
    <property type="molecule type" value="Genomic_DNA"/>
</dbReference>
<organism evidence="4 5">
    <name type="scientific">Echinicola arenosa</name>
    <dbReference type="NCBI Taxonomy" id="2774144"/>
    <lineage>
        <taxon>Bacteria</taxon>
        <taxon>Pseudomonadati</taxon>
        <taxon>Bacteroidota</taxon>
        <taxon>Cytophagia</taxon>
        <taxon>Cytophagales</taxon>
        <taxon>Cyclobacteriaceae</taxon>
        <taxon>Echinicola</taxon>
    </lineage>
</organism>
<gene>
    <name evidence="4" type="ORF">IFO69_12030</name>
</gene>
<dbReference type="InterPro" id="IPR012341">
    <property type="entry name" value="6hp_glycosidase-like_sf"/>
</dbReference>
<proteinExistence type="predicted"/>
<evidence type="ECO:0000259" key="3">
    <source>
        <dbReference type="Pfam" id="PF22124"/>
    </source>
</evidence>
<feature type="domain" description="Glycosyl hydrolase family 95 N-terminal" evidence="1">
    <location>
        <begin position="45"/>
        <end position="288"/>
    </location>
</feature>
<keyword evidence="4" id="KW-0378">Hydrolase</keyword>
<dbReference type="InterPro" id="IPR027414">
    <property type="entry name" value="GH95_N_dom"/>
</dbReference>
<evidence type="ECO:0000259" key="2">
    <source>
        <dbReference type="Pfam" id="PF21307"/>
    </source>
</evidence>
<dbReference type="PIRSF" id="PIRSF007663">
    <property type="entry name" value="UCP007663"/>
    <property type="match status" value="1"/>
</dbReference>
<evidence type="ECO:0000313" key="5">
    <source>
        <dbReference type="Proteomes" id="UP000647133"/>
    </source>
</evidence>
<accession>A0ABR9ALQ1</accession>
<dbReference type="Pfam" id="PF14498">
    <property type="entry name" value="Glyco_hyd_65N_2"/>
    <property type="match status" value="1"/>
</dbReference>
<dbReference type="Pfam" id="PF22124">
    <property type="entry name" value="Glyco_hydro_95_cat"/>
    <property type="match status" value="1"/>
</dbReference>
<reference evidence="4 5" key="1">
    <citation type="submission" date="2020-09" db="EMBL/GenBank/DDBJ databases">
        <title>Echinicola sp. CAU 1574 isolated from sand of Sido Beach.</title>
        <authorList>
            <person name="Kim W."/>
        </authorList>
    </citation>
    <scope>NUCLEOTIDE SEQUENCE [LARGE SCALE GENOMIC DNA]</scope>
    <source>
        <strain evidence="4 5">CAU 1574</strain>
    </source>
</reference>
<protein>
    <submittedName>
        <fullName evidence="4">Glycoside hydrolase family 95 protein</fullName>
    </submittedName>
</protein>
<comment type="caution">
    <text evidence="4">The sequence shown here is derived from an EMBL/GenBank/DDBJ whole genome shotgun (WGS) entry which is preliminary data.</text>
</comment>
<dbReference type="PANTHER" id="PTHR31084">
    <property type="entry name" value="ALPHA-L-FUCOSIDASE 2"/>
    <property type="match status" value="1"/>
</dbReference>
<feature type="domain" description="Glycosyl hydrolase family 95 catalytic" evidence="3">
    <location>
        <begin position="314"/>
        <end position="726"/>
    </location>
</feature>